<comment type="caution">
    <text evidence="1">The sequence shown here is derived from an EMBL/GenBank/DDBJ whole genome shotgun (WGS) entry which is preliminary data.</text>
</comment>
<dbReference type="Proteomes" id="UP001165064">
    <property type="component" value="Unassembled WGS sequence"/>
</dbReference>
<gene>
    <name evidence="1" type="ORF">Amon02_001224100</name>
</gene>
<name>A0ACB5U9V2_AMBMO</name>
<reference evidence="1" key="1">
    <citation type="submission" date="2023-04" db="EMBL/GenBank/DDBJ databases">
        <title>Ambrosiozyma monospora NBRC 10751.</title>
        <authorList>
            <person name="Ichikawa N."/>
            <person name="Sato H."/>
            <person name="Tonouchi N."/>
        </authorList>
    </citation>
    <scope>NUCLEOTIDE SEQUENCE</scope>
    <source>
        <strain evidence="1">NBRC 10751</strain>
    </source>
</reference>
<dbReference type="EMBL" id="BSXS01014244">
    <property type="protein sequence ID" value="GMF05176.1"/>
    <property type="molecule type" value="Genomic_DNA"/>
</dbReference>
<evidence type="ECO:0000313" key="2">
    <source>
        <dbReference type="Proteomes" id="UP001165064"/>
    </source>
</evidence>
<proteinExistence type="predicted"/>
<organism evidence="1 2">
    <name type="scientific">Ambrosiozyma monospora</name>
    <name type="common">Yeast</name>
    <name type="synonym">Endomycopsis monosporus</name>
    <dbReference type="NCBI Taxonomy" id="43982"/>
    <lineage>
        <taxon>Eukaryota</taxon>
        <taxon>Fungi</taxon>
        <taxon>Dikarya</taxon>
        <taxon>Ascomycota</taxon>
        <taxon>Saccharomycotina</taxon>
        <taxon>Pichiomycetes</taxon>
        <taxon>Pichiales</taxon>
        <taxon>Pichiaceae</taxon>
        <taxon>Ambrosiozyma</taxon>
    </lineage>
</organism>
<keyword evidence="2" id="KW-1185">Reference proteome</keyword>
<sequence>MKEFLGDLTFREAYNRTGRILNITVSPASVFDQPTLLNYLTAPNVLIWSAVCASCSLPGVFPSSTIYEKQPPTGMIQEWSTQEIKFVDGSVNADLPITRLSEMFNVNHVIAVQVNPHVAPLLKMSIECVGGEVENEYSAKLKQLLHHGYNLVTTEAMHYLEVASELGIATNICTKLKQVLSQQYSGDITILPDIRLTELNKLLANPTPEFIWDCIVRGARATWPKVSIIKNHCSVEFSLDKSITAIRSRLISGSRRTFTHIPIALIEDIKQKNSMTDQQRQLLKQKHEDRRRSSSLNLEESFKWKSESFQFQQTKYSK</sequence>
<protein>
    <submittedName>
        <fullName evidence="1">Unnamed protein product</fullName>
    </submittedName>
</protein>
<accession>A0ACB5U9V2</accession>
<evidence type="ECO:0000313" key="1">
    <source>
        <dbReference type="EMBL" id="GMF05176.1"/>
    </source>
</evidence>